<accession>A0A3P8TNU0</accession>
<keyword evidence="4" id="KW-0732">Signal</keyword>
<dbReference type="Ensembl" id="ENSAPET00000025355.1">
    <property type="protein sequence ID" value="ENSAPEP00000024707.1"/>
    <property type="gene ID" value="ENSAPEG00000017578.1"/>
</dbReference>
<dbReference type="GO" id="GO:0009897">
    <property type="term" value="C:external side of plasma membrane"/>
    <property type="evidence" value="ECO:0007669"/>
    <property type="project" value="TreeGrafter"/>
</dbReference>
<comment type="subcellular location">
    <subcellularLocation>
        <location evidence="1">Cell membrane</location>
        <topology evidence="1">Single-pass type I membrane protein</topology>
    </subcellularLocation>
</comment>
<evidence type="ECO:0000313" key="12">
    <source>
        <dbReference type="Ensembl" id="ENSAPEP00000024707.1"/>
    </source>
</evidence>
<dbReference type="OMA" id="RYHINTQ"/>
<evidence type="ECO:0000256" key="1">
    <source>
        <dbReference type="ARBA" id="ARBA00004251"/>
    </source>
</evidence>
<keyword evidence="5" id="KW-1133">Transmembrane helix</keyword>
<evidence type="ECO:0000256" key="10">
    <source>
        <dbReference type="ARBA" id="ARBA00023319"/>
    </source>
</evidence>
<dbReference type="Pfam" id="PF07654">
    <property type="entry name" value="C1-set"/>
    <property type="match status" value="1"/>
</dbReference>
<keyword evidence="7" id="KW-1015">Disulfide bond</keyword>
<reference evidence="12 13" key="1">
    <citation type="submission" date="2018-03" db="EMBL/GenBank/DDBJ databases">
        <title>Finding Nemo's genes: A chromosome-scale reference assembly of the genome of the orange clownfish Amphiprion percula.</title>
        <authorList>
            <person name="Lehmann R."/>
        </authorList>
    </citation>
    <scope>NUCLEOTIDE SEQUENCE</scope>
</reference>
<sequence length="316" mass="35486">MKLEDTAVFSSLQTPLPSLVFLGSSTGSTRELSVLMGSEATLSCVFDRQSRPVEWSDLTVEWNLVDKQAGKRVVYTFEDGRAHVNRGGSVVNETRLCRSDASLQLFNVTVRDEGVYTCRIITPVVYTESTPSFLQISSIPQIPEVERLLVLCCRVENFYPQDVHLEWSRSDGEQVRTVTHFGPFPDHSSGLFSVWSKIQLLMAREDEKAVYTCRVYHSSFPTPGYKDVRYHINTQVPCSFTIATTMGYALPFSLFLLLLPCTASLRVTLMALNNRMPTLLQIDEPSNVPYPMAKRAIATDCHLVAPFCQTSVNVDH</sequence>
<dbReference type="AlphaFoldDB" id="A0A3P8TNU0"/>
<dbReference type="InterPro" id="IPR003599">
    <property type="entry name" value="Ig_sub"/>
</dbReference>
<dbReference type="GO" id="GO:0006955">
    <property type="term" value="P:immune response"/>
    <property type="evidence" value="ECO:0007669"/>
    <property type="project" value="TreeGrafter"/>
</dbReference>
<dbReference type="Pfam" id="PF07686">
    <property type="entry name" value="V-set"/>
    <property type="match status" value="1"/>
</dbReference>
<dbReference type="SMART" id="SM00409">
    <property type="entry name" value="IG"/>
    <property type="match status" value="2"/>
</dbReference>
<dbReference type="InterPro" id="IPR003597">
    <property type="entry name" value="Ig_C1-set"/>
</dbReference>
<evidence type="ECO:0000259" key="11">
    <source>
        <dbReference type="PROSITE" id="PS50835"/>
    </source>
</evidence>
<protein>
    <recommendedName>
        <fullName evidence="11">Ig-like domain-containing protein</fullName>
    </recommendedName>
</protein>
<evidence type="ECO:0000256" key="6">
    <source>
        <dbReference type="ARBA" id="ARBA00023136"/>
    </source>
</evidence>
<reference evidence="12" key="2">
    <citation type="submission" date="2025-08" db="UniProtKB">
        <authorList>
            <consortium name="Ensembl"/>
        </authorList>
    </citation>
    <scope>IDENTIFICATION</scope>
</reference>
<dbReference type="GO" id="GO:0031295">
    <property type="term" value="P:T cell costimulation"/>
    <property type="evidence" value="ECO:0007669"/>
    <property type="project" value="TreeGrafter"/>
</dbReference>
<feature type="domain" description="Ig-like" evidence="11">
    <location>
        <begin position="131"/>
        <end position="229"/>
    </location>
</feature>
<dbReference type="PROSITE" id="PS50835">
    <property type="entry name" value="IG_LIKE"/>
    <property type="match status" value="2"/>
</dbReference>
<evidence type="ECO:0000313" key="13">
    <source>
        <dbReference type="Proteomes" id="UP000265080"/>
    </source>
</evidence>
<proteinExistence type="predicted"/>
<keyword evidence="3" id="KW-0812">Transmembrane</keyword>
<evidence type="ECO:0000256" key="9">
    <source>
        <dbReference type="ARBA" id="ARBA00023180"/>
    </source>
</evidence>
<dbReference type="Proteomes" id="UP000265080">
    <property type="component" value="Chromosome 6"/>
</dbReference>
<evidence type="ECO:0000256" key="5">
    <source>
        <dbReference type="ARBA" id="ARBA00022989"/>
    </source>
</evidence>
<dbReference type="CDD" id="cd00098">
    <property type="entry name" value="IgC1"/>
    <property type="match status" value="1"/>
</dbReference>
<name>A0A3P8TNU0_AMPPE</name>
<dbReference type="GO" id="GO:0042102">
    <property type="term" value="P:positive regulation of T cell proliferation"/>
    <property type="evidence" value="ECO:0007669"/>
    <property type="project" value="TreeGrafter"/>
</dbReference>
<dbReference type="PANTHER" id="PTHR25466">
    <property type="entry name" value="T-LYMPHOCYTE ACTIVATION ANTIGEN"/>
    <property type="match status" value="1"/>
</dbReference>
<dbReference type="GeneTree" id="ENSGT00990000204514"/>
<keyword evidence="6" id="KW-0472">Membrane</keyword>
<keyword evidence="8" id="KW-0675">Receptor</keyword>
<dbReference type="InterPro" id="IPR051713">
    <property type="entry name" value="T-cell_Activation_Regulation"/>
</dbReference>
<dbReference type="InterPro" id="IPR013783">
    <property type="entry name" value="Ig-like_fold"/>
</dbReference>
<evidence type="ECO:0000256" key="2">
    <source>
        <dbReference type="ARBA" id="ARBA00022475"/>
    </source>
</evidence>
<dbReference type="GO" id="GO:0071222">
    <property type="term" value="P:cellular response to lipopolysaccharide"/>
    <property type="evidence" value="ECO:0007669"/>
    <property type="project" value="TreeGrafter"/>
</dbReference>
<evidence type="ECO:0000256" key="4">
    <source>
        <dbReference type="ARBA" id="ARBA00022729"/>
    </source>
</evidence>
<reference evidence="12" key="3">
    <citation type="submission" date="2025-09" db="UniProtKB">
        <authorList>
            <consortium name="Ensembl"/>
        </authorList>
    </citation>
    <scope>IDENTIFICATION</scope>
</reference>
<dbReference type="InterPro" id="IPR013106">
    <property type="entry name" value="Ig_V-set"/>
</dbReference>
<dbReference type="InterPro" id="IPR036179">
    <property type="entry name" value="Ig-like_dom_sf"/>
</dbReference>
<evidence type="ECO:0000256" key="8">
    <source>
        <dbReference type="ARBA" id="ARBA00023170"/>
    </source>
</evidence>
<dbReference type="PANTHER" id="PTHR25466:SF14">
    <property type="entry name" value="BUTYROPHILIN SUBFAMILY 2 MEMBER A2-LIKE-RELATED"/>
    <property type="match status" value="1"/>
</dbReference>
<dbReference type="STRING" id="161767.ENSAPEP00000024707"/>
<dbReference type="PROSITE" id="PS00290">
    <property type="entry name" value="IG_MHC"/>
    <property type="match status" value="1"/>
</dbReference>
<feature type="domain" description="Ig-like" evidence="11">
    <location>
        <begin position="17"/>
        <end position="120"/>
    </location>
</feature>
<dbReference type="SMART" id="SM00407">
    <property type="entry name" value="IGc1"/>
    <property type="match status" value="1"/>
</dbReference>
<keyword evidence="9" id="KW-0325">Glycoprotein</keyword>
<evidence type="ECO:0000256" key="7">
    <source>
        <dbReference type="ARBA" id="ARBA00023157"/>
    </source>
</evidence>
<evidence type="ECO:0000256" key="3">
    <source>
        <dbReference type="ARBA" id="ARBA00022692"/>
    </source>
</evidence>
<organism evidence="12 13">
    <name type="scientific">Amphiprion percula</name>
    <name type="common">Orange clownfish</name>
    <name type="synonym">Lutjanus percula</name>
    <dbReference type="NCBI Taxonomy" id="161767"/>
    <lineage>
        <taxon>Eukaryota</taxon>
        <taxon>Metazoa</taxon>
        <taxon>Chordata</taxon>
        <taxon>Craniata</taxon>
        <taxon>Vertebrata</taxon>
        <taxon>Euteleostomi</taxon>
        <taxon>Actinopterygii</taxon>
        <taxon>Neopterygii</taxon>
        <taxon>Teleostei</taxon>
        <taxon>Neoteleostei</taxon>
        <taxon>Acanthomorphata</taxon>
        <taxon>Ovalentaria</taxon>
        <taxon>Pomacentridae</taxon>
        <taxon>Amphiprion</taxon>
    </lineage>
</organism>
<dbReference type="Gene3D" id="2.60.40.10">
    <property type="entry name" value="Immunoglobulins"/>
    <property type="match status" value="2"/>
</dbReference>
<keyword evidence="10" id="KW-0393">Immunoglobulin domain</keyword>
<dbReference type="InterPro" id="IPR007110">
    <property type="entry name" value="Ig-like_dom"/>
</dbReference>
<dbReference type="SUPFAM" id="SSF48726">
    <property type="entry name" value="Immunoglobulin"/>
    <property type="match status" value="2"/>
</dbReference>
<dbReference type="InterPro" id="IPR003006">
    <property type="entry name" value="Ig/MHC_CS"/>
</dbReference>
<dbReference type="GO" id="GO:0007166">
    <property type="term" value="P:cell surface receptor signaling pathway"/>
    <property type="evidence" value="ECO:0007669"/>
    <property type="project" value="TreeGrafter"/>
</dbReference>
<keyword evidence="2" id="KW-1003">Cell membrane</keyword>
<dbReference type="GO" id="GO:0042130">
    <property type="term" value="P:negative regulation of T cell proliferation"/>
    <property type="evidence" value="ECO:0007669"/>
    <property type="project" value="TreeGrafter"/>
</dbReference>
<keyword evidence="13" id="KW-1185">Reference proteome</keyword>